<proteinExistence type="predicted"/>
<dbReference type="Proteomes" id="UP001597183">
    <property type="component" value="Unassembled WGS sequence"/>
</dbReference>
<evidence type="ECO:0000313" key="2">
    <source>
        <dbReference type="Proteomes" id="UP001597183"/>
    </source>
</evidence>
<reference evidence="2" key="1">
    <citation type="journal article" date="2019" name="Int. J. Syst. Evol. Microbiol.">
        <title>The Global Catalogue of Microorganisms (GCM) 10K type strain sequencing project: providing services to taxonomists for standard genome sequencing and annotation.</title>
        <authorList>
            <consortium name="The Broad Institute Genomics Platform"/>
            <consortium name="The Broad Institute Genome Sequencing Center for Infectious Disease"/>
            <person name="Wu L."/>
            <person name="Ma J."/>
        </authorList>
    </citation>
    <scope>NUCLEOTIDE SEQUENCE [LARGE SCALE GENOMIC DNA]</scope>
    <source>
        <strain evidence="2">CCM 7526</strain>
    </source>
</reference>
<organism evidence="1 2">
    <name type="scientific">Actinoplanes sichuanensis</name>
    <dbReference type="NCBI Taxonomy" id="512349"/>
    <lineage>
        <taxon>Bacteria</taxon>
        <taxon>Bacillati</taxon>
        <taxon>Actinomycetota</taxon>
        <taxon>Actinomycetes</taxon>
        <taxon>Micromonosporales</taxon>
        <taxon>Micromonosporaceae</taxon>
        <taxon>Actinoplanes</taxon>
    </lineage>
</organism>
<name>A0ABW4A0E8_9ACTN</name>
<dbReference type="EMBL" id="JBHTMK010000004">
    <property type="protein sequence ID" value="MFD1364165.1"/>
    <property type="molecule type" value="Genomic_DNA"/>
</dbReference>
<keyword evidence="2" id="KW-1185">Reference proteome</keyword>
<sequence length="80" mass="9085">MSDAELVGYLRRCNQADNHRYADVAGRFGSEALLESHLPMLDLIDDLAQEWQTMDVADERYAGLTYALRVMVRAYTSAPF</sequence>
<gene>
    <name evidence="1" type="ORF">ACFQ5G_02285</name>
</gene>
<protein>
    <submittedName>
        <fullName evidence="1">Uncharacterized protein</fullName>
    </submittedName>
</protein>
<comment type="caution">
    <text evidence="1">The sequence shown here is derived from an EMBL/GenBank/DDBJ whole genome shotgun (WGS) entry which is preliminary data.</text>
</comment>
<accession>A0ABW4A0E8</accession>
<dbReference type="RefSeq" id="WP_317793919.1">
    <property type="nucleotide sequence ID" value="NZ_AP028461.1"/>
</dbReference>
<evidence type="ECO:0000313" key="1">
    <source>
        <dbReference type="EMBL" id="MFD1364165.1"/>
    </source>
</evidence>